<evidence type="ECO:0000256" key="2">
    <source>
        <dbReference type="ARBA" id="ARBA00022679"/>
    </source>
</evidence>
<organism evidence="5 6">
    <name type="scientific">Botrytis hyacinthi</name>
    <dbReference type="NCBI Taxonomy" id="278943"/>
    <lineage>
        <taxon>Eukaryota</taxon>
        <taxon>Fungi</taxon>
        <taxon>Dikarya</taxon>
        <taxon>Ascomycota</taxon>
        <taxon>Pezizomycotina</taxon>
        <taxon>Leotiomycetes</taxon>
        <taxon>Helotiales</taxon>
        <taxon>Sclerotiniaceae</taxon>
        <taxon>Botrytis</taxon>
    </lineage>
</organism>
<dbReference type="PANTHER" id="PTHR43712">
    <property type="entry name" value="PUTATIVE (AFU_ORTHOLOGUE AFUA_4G14580)-RELATED"/>
    <property type="match status" value="1"/>
</dbReference>
<comment type="caution">
    <text evidence="5">The sequence shown here is derived from an EMBL/GenBank/DDBJ whole genome shotgun (WGS) entry which is preliminary data.</text>
</comment>
<dbReference type="CDD" id="cd02440">
    <property type="entry name" value="AdoMet_MTases"/>
    <property type="match status" value="1"/>
</dbReference>
<name>A0A4Z1GUZ3_9HELO</name>
<gene>
    <name evidence="5" type="ORF">BHYA_0032g00030</name>
</gene>
<dbReference type="GO" id="GO:0008171">
    <property type="term" value="F:O-methyltransferase activity"/>
    <property type="evidence" value="ECO:0007669"/>
    <property type="project" value="InterPro"/>
</dbReference>
<proteinExistence type="predicted"/>
<dbReference type="Proteomes" id="UP000297814">
    <property type="component" value="Unassembled WGS sequence"/>
</dbReference>
<dbReference type="AlphaFoldDB" id="A0A4Z1GUZ3"/>
<sequence length="431" mass="48260">MAPPSQITVLATTISSCTAIVNEYFLKNKLPMPSFDISGPSRIIIPSHEKEVAAAYAEVLKATMELHHLMLGPTAALMGTSAMDSMSLQFIYAYDMVNTFPINGEATYQQISEKCGLNVIDTRRILGYAMTNHIFKEVRPGVVAHTAASKLLASDPLLTDYVGIVTEERFQAAAHTVEAVQKFGYAKEPNQTAIGTLKRLPVGYSIGHRTNKGLYEELSAHPSRGKRFANAMCAFTSRNDLSLLCERYDWKSLESATIVDVGGGYGPISISLAKNFPYLNFIVQDFAGAIAEASAYVPAEISDRINFMAYDMLTPQTVRNIDVIFFRAIFHNWTDHYCIKILRNQIPALKKGSRLLIVEPLLVESGELPWHEERRLRTMNLNMLSYFGSREKSMEDWKELFREADERFEIKNAVKLGDSLTSILEVMWTGE</sequence>
<keyword evidence="1" id="KW-0489">Methyltransferase</keyword>
<dbReference type="SUPFAM" id="SSF46785">
    <property type="entry name" value="Winged helix' DNA-binding domain"/>
    <property type="match status" value="1"/>
</dbReference>
<evidence type="ECO:0000259" key="4">
    <source>
        <dbReference type="Pfam" id="PF00891"/>
    </source>
</evidence>
<dbReference type="Gene3D" id="1.10.10.10">
    <property type="entry name" value="Winged helix-like DNA-binding domain superfamily/Winged helix DNA-binding domain"/>
    <property type="match status" value="1"/>
</dbReference>
<evidence type="ECO:0000256" key="1">
    <source>
        <dbReference type="ARBA" id="ARBA00022603"/>
    </source>
</evidence>
<dbReference type="InterPro" id="IPR036390">
    <property type="entry name" value="WH_DNA-bd_sf"/>
</dbReference>
<dbReference type="GO" id="GO:0032259">
    <property type="term" value="P:methylation"/>
    <property type="evidence" value="ECO:0007669"/>
    <property type="project" value="UniProtKB-KW"/>
</dbReference>
<protein>
    <recommendedName>
        <fullName evidence="4">O-methyltransferase C-terminal domain-containing protein</fullName>
    </recommendedName>
</protein>
<keyword evidence="2" id="KW-0808">Transferase</keyword>
<accession>A0A4Z1GUZ3</accession>
<feature type="domain" description="O-methyltransferase C-terminal" evidence="4">
    <location>
        <begin position="246"/>
        <end position="404"/>
    </location>
</feature>
<dbReference type="Gene3D" id="3.40.50.150">
    <property type="entry name" value="Vaccinia Virus protein VP39"/>
    <property type="match status" value="1"/>
</dbReference>
<dbReference type="EMBL" id="PQXK01000032">
    <property type="protein sequence ID" value="TGO40724.1"/>
    <property type="molecule type" value="Genomic_DNA"/>
</dbReference>
<evidence type="ECO:0000256" key="3">
    <source>
        <dbReference type="ARBA" id="ARBA00022691"/>
    </source>
</evidence>
<evidence type="ECO:0000313" key="6">
    <source>
        <dbReference type="Proteomes" id="UP000297814"/>
    </source>
</evidence>
<dbReference type="Pfam" id="PF00891">
    <property type="entry name" value="Methyltransf_2"/>
    <property type="match status" value="1"/>
</dbReference>
<keyword evidence="3" id="KW-0949">S-adenosyl-L-methionine</keyword>
<reference evidence="5 6" key="1">
    <citation type="submission" date="2017-12" db="EMBL/GenBank/DDBJ databases">
        <title>Comparative genomics of Botrytis spp.</title>
        <authorList>
            <person name="Valero-Jimenez C.A."/>
            <person name="Tapia P."/>
            <person name="Veloso J."/>
            <person name="Silva-Moreno E."/>
            <person name="Staats M."/>
            <person name="Valdes J.H."/>
            <person name="Van Kan J.A.L."/>
        </authorList>
    </citation>
    <scope>NUCLEOTIDE SEQUENCE [LARGE SCALE GENOMIC DNA]</scope>
    <source>
        <strain evidence="5 6">Bh0001</strain>
    </source>
</reference>
<dbReference type="PROSITE" id="PS51683">
    <property type="entry name" value="SAM_OMT_II"/>
    <property type="match status" value="1"/>
</dbReference>
<dbReference type="InterPro" id="IPR016461">
    <property type="entry name" value="COMT-like"/>
</dbReference>
<dbReference type="InterPro" id="IPR001077">
    <property type="entry name" value="COMT_C"/>
</dbReference>
<dbReference type="InterPro" id="IPR036388">
    <property type="entry name" value="WH-like_DNA-bd_sf"/>
</dbReference>
<dbReference type="SUPFAM" id="SSF53335">
    <property type="entry name" value="S-adenosyl-L-methionine-dependent methyltransferases"/>
    <property type="match status" value="1"/>
</dbReference>
<keyword evidence="6" id="KW-1185">Reference proteome</keyword>
<dbReference type="InterPro" id="IPR029063">
    <property type="entry name" value="SAM-dependent_MTases_sf"/>
</dbReference>
<dbReference type="PANTHER" id="PTHR43712:SF12">
    <property type="entry name" value="STERIGMATOCYSTIN 8-O-METHYLTRANSFERASE"/>
    <property type="match status" value="1"/>
</dbReference>
<evidence type="ECO:0000313" key="5">
    <source>
        <dbReference type="EMBL" id="TGO40724.1"/>
    </source>
</evidence>